<proteinExistence type="predicted"/>
<evidence type="ECO:0000313" key="1">
    <source>
        <dbReference type="EMBL" id="KKN80558.1"/>
    </source>
</evidence>
<organism evidence="1">
    <name type="scientific">marine sediment metagenome</name>
    <dbReference type="NCBI Taxonomy" id="412755"/>
    <lineage>
        <taxon>unclassified sequences</taxon>
        <taxon>metagenomes</taxon>
        <taxon>ecological metagenomes</taxon>
    </lineage>
</organism>
<name>A0A0F9WPC3_9ZZZZ</name>
<gene>
    <name evidence="1" type="ORF">LCGC14_0328780</name>
</gene>
<dbReference type="AlphaFoldDB" id="A0A0F9WPC3"/>
<reference evidence="1" key="1">
    <citation type="journal article" date="2015" name="Nature">
        <title>Complex archaea that bridge the gap between prokaryotes and eukaryotes.</title>
        <authorList>
            <person name="Spang A."/>
            <person name="Saw J.H."/>
            <person name="Jorgensen S.L."/>
            <person name="Zaremba-Niedzwiedzka K."/>
            <person name="Martijn J."/>
            <person name="Lind A.E."/>
            <person name="van Eijk R."/>
            <person name="Schleper C."/>
            <person name="Guy L."/>
            <person name="Ettema T.J."/>
        </authorList>
    </citation>
    <scope>NUCLEOTIDE SEQUENCE</scope>
</reference>
<protein>
    <submittedName>
        <fullName evidence="1">Uncharacterized protein</fullName>
    </submittedName>
</protein>
<comment type="caution">
    <text evidence="1">The sequence shown here is derived from an EMBL/GenBank/DDBJ whole genome shotgun (WGS) entry which is preliminary data.</text>
</comment>
<sequence length="115" mass="11815">MKTILVAAALTVAGLGAAHSAELKPLAAQSIALGDVTGAAYYTVEGDDFRVVTTLQAGETGSALRFVSMLSDGESLTIQVPSNLGNPSTELLIERTGDAVRVSPMADLRASLALR</sequence>
<dbReference type="EMBL" id="LAZR01000229">
    <property type="protein sequence ID" value="KKN80558.1"/>
    <property type="molecule type" value="Genomic_DNA"/>
</dbReference>
<accession>A0A0F9WPC3</accession>